<dbReference type="PANTHER" id="PTHR35271">
    <property type="entry name" value="ABC TRANSPORTER, SUBSTRATE-BINDING LIPOPROTEIN-RELATED"/>
    <property type="match status" value="1"/>
</dbReference>
<reference evidence="2" key="2">
    <citation type="submission" date="2020-09" db="EMBL/GenBank/DDBJ databases">
        <authorList>
            <person name="Sun Q."/>
            <person name="Zhou Y."/>
        </authorList>
    </citation>
    <scope>NUCLEOTIDE SEQUENCE</scope>
    <source>
        <strain evidence="2">CGMCC 1.8984</strain>
    </source>
</reference>
<evidence type="ECO:0000256" key="1">
    <source>
        <dbReference type="SAM" id="SignalP"/>
    </source>
</evidence>
<name>A0A917PE91_9MICO</name>
<dbReference type="EMBL" id="BMMD01000003">
    <property type="protein sequence ID" value="GGJ72524.1"/>
    <property type="molecule type" value="Genomic_DNA"/>
</dbReference>
<protein>
    <recommendedName>
        <fullName evidence="4">ABC transporter substrate-binding protein</fullName>
    </recommendedName>
</protein>
<evidence type="ECO:0008006" key="4">
    <source>
        <dbReference type="Google" id="ProtNLM"/>
    </source>
</evidence>
<dbReference type="SUPFAM" id="SSF53822">
    <property type="entry name" value="Periplasmic binding protein-like I"/>
    <property type="match status" value="1"/>
</dbReference>
<evidence type="ECO:0000313" key="3">
    <source>
        <dbReference type="Proteomes" id="UP000636956"/>
    </source>
</evidence>
<reference evidence="2" key="1">
    <citation type="journal article" date="2014" name="Int. J. Syst. Evol. Microbiol.">
        <title>Complete genome sequence of Corynebacterium casei LMG S-19264T (=DSM 44701T), isolated from a smear-ripened cheese.</title>
        <authorList>
            <consortium name="US DOE Joint Genome Institute (JGI-PGF)"/>
            <person name="Walter F."/>
            <person name="Albersmeier A."/>
            <person name="Kalinowski J."/>
            <person name="Ruckert C."/>
        </authorList>
    </citation>
    <scope>NUCLEOTIDE SEQUENCE</scope>
    <source>
        <strain evidence="2">CGMCC 1.8984</strain>
    </source>
</reference>
<keyword evidence="3" id="KW-1185">Reference proteome</keyword>
<evidence type="ECO:0000313" key="2">
    <source>
        <dbReference type="EMBL" id="GGJ72524.1"/>
    </source>
</evidence>
<dbReference type="InterPro" id="IPR028082">
    <property type="entry name" value="Peripla_BP_I"/>
</dbReference>
<gene>
    <name evidence="2" type="ORF">GCM10011372_08150</name>
</gene>
<dbReference type="RefSeq" id="WP_229662096.1">
    <property type="nucleotide sequence ID" value="NZ_BAABFW010000009.1"/>
</dbReference>
<dbReference type="Gene3D" id="3.40.50.2300">
    <property type="match status" value="2"/>
</dbReference>
<dbReference type="Pfam" id="PF04392">
    <property type="entry name" value="ABC_sub_bind"/>
    <property type="match status" value="1"/>
</dbReference>
<organism evidence="2 3">
    <name type="scientific">Agromyces bauzanensis</name>
    <dbReference type="NCBI Taxonomy" id="1308924"/>
    <lineage>
        <taxon>Bacteria</taxon>
        <taxon>Bacillati</taxon>
        <taxon>Actinomycetota</taxon>
        <taxon>Actinomycetes</taxon>
        <taxon>Micrococcales</taxon>
        <taxon>Microbacteriaceae</taxon>
        <taxon>Agromyces</taxon>
    </lineage>
</organism>
<dbReference type="InterPro" id="IPR007487">
    <property type="entry name" value="ABC_transpt-TYRBP-like"/>
</dbReference>
<feature type="signal peptide" evidence="1">
    <location>
        <begin position="1"/>
        <end position="34"/>
    </location>
</feature>
<dbReference type="AlphaFoldDB" id="A0A917PE91"/>
<feature type="chain" id="PRO_5037402168" description="ABC transporter substrate-binding protein" evidence="1">
    <location>
        <begin position="35"/>
        <end position="335"/>
    </location>
</feature>
<keyword evidence="1" id="KW-0732">Signal</keyword>
<proteinExistence type="predicted"/>
<comment type="caution">
    <text evidence="2">The sequence shown here is derived from an EMBL/GenBank/DDBJ whole genome shotgun (WGS) entry which is preliminary data.</text>
</comment>
<dbReference type="PANTHER" id="PTHR35271:SF1">
    <property type="entry name" value="ABC TRANSPORTER, SUBSTRATE-BINDING LIPOPROTEIN"/>
    <property type="match status" value="1"/>
</dbReference>
<sequence>MTTHQIGRRSRLLLMAAGATLTLGLAACSANSGAADSESEATKDSYSIGVLSLAQASLLDDIIEAFEAAVVEGVGDAEVSFDVQNANGDQSLVNSISRDFAGSDHDAFAVIGTPAVIALAQQITDRPVFALAMGDPVGAGVAESLEEPGGNVTGSIDYVDPASLVDDILEIHPDAASIGTVYDPSNQNLQVWVADLKKALEGTDVELVESTVASTAEVAQASRSLVGRSDVVLVGPDANVIAGLDALGAAMAGDGIPTYLAGGDPMFPGILASIGPDYPSLGTSAGENAALVLLGQDPAVTPFTTPDALEFVVNPETEEALGIEFPASIEERIVR</sequence>
<accession>A0A917PE91</accession>
<dbReference type="CDD" id="cd06325">
    <property type="entry name" value="PBP1_ABC_unchar_transporter"/>
    <property type="match status" value="1"/>
</dbReference>
<dbReference type="Proteomes" id="UP000636956">
    <property type="component" value="Unassembled WGS sequence"/>
</dbReference>